<feature type="compositionally biased region" description="Pro residues" evidence="1">
    <location>
        <begin position="34"/>
        <end position="63"/>
    </location>
</feature>
<gene>
    <name evidence="2" type="ORF">EAI_11670</name>
</gene>
<feature type="region of interest" description="Disordered" evidence="1">
    <location>
        <begin position="29"/>
        <end position="63"/>
    </location>
</feature>
<dbReference type="Proteomes" id="UP000008237">
    <property type="component" value="Unassembled WGS sequence"/>
</dbReference>
<sequence>MGITASLSLSPSPLTHIVVGTTLTSLWHHHHHWQPPPPPPPPPPLPPPPPPPPLPPSPPPTLPPLAIAIKEIADRYSSSTPRVFLGIRGRESVSSTNRSVKIRRFASKPTWRSNLVSSPLTRHSAAGCKEARKDLSRRTGVRTLCVHKATQGLPRPTTCEGNLNATHVKESELDPHLGDTSKNTRFNCDKSCDGELRRIRRGS</sequence>
<dbReference type="EMBL" id="GL449799">
    <property type="protein sequence ID" value="EFN81963.1"/>
    <property type="molecule type" value="Genomic_DNA"/>
</dbReference>
<reference evidence="2 3" key="1">
    <citation type="journal article" date="2010" name="Science">
        <title>Genomic comparison of the ants Camponotus floridanus and Harpegnathos saltator.</title>
        <authorList>
            <person name="Bonasio R."/>
            <person name="Zhang G."/>
            <person name="Ye C."/>
            <person name="Mutti N.S."/>
            <person name="Fang X."/>
            <person name="Qin N."/>
            <person name="Donahue G."/>
            <person name="Yang P."/>
            <person name="Li Q."/>
            <person name="Li C."/>
            <person name="Zhang P."/>
            <person name="Huang Z."/>
            <person name="Berger S.L."/>
            <person name="Reinberg D."/>
            <person name="Wang J."/>
            <person name="Liebig J."/>
        </authorList>
    </citation>
    <scope>NUCLEOTIDE SEQUENCE [LARGE SCALE GENOMIC DNA]</scope>
    <source>
        <strain evidence="2 3">R22 G/1</strain>
    </source>
</reference>
<evidence type="ECO:0000313" key="2">
    <source>
        <dbReference type="EMBL" id="EFN81963.1"/>
    </source>
</evidence>
<dbReference type="AlphaFoldDB" id="E2BQT8"/>
<organism evidence="3">
    <name type="scientific">Harpegnathos saltator</name>
    <name type="common">Jerdon's jumping ant</name>
    <dbReference type="NCBI Taxonomy" id="610380"/>
    <lineage>
        <taxon>Eukaryota</taxon>
        <taxon>Metazoa</taxon>
        <taxon>Ecdysozoa</taxon>
        <taxon>Arthropoda</taxon>
        <taxon>Hexapoda</taxon>
        <taxon>Insecta</taxon>
        <taxon>Pterygota</taxon>
        <taxon>Neoptera</taxon>
        <taxon>Endopterygota</taxon>
        <taxon>Hymenoptera</taxon>
        <taxon>Apocrita</taxon>
        <taxon>Aculeata</taxon>
        <taxon>Formicoidea</taxon>
        <taxon>Formicidae</taxon>
        <taxon>Ponerinae</taxon>
        <taxon>Ponerini</taxon>
        <taxon>Harpegnathos</taxon>
    </lineage>
</organism>
<name>E2BQT8_HARSA</name>
<keyword evidence="3" id="KW-1185">Reference proteome</keyword>
<dbReference type="InParanoid" id="E2BQT8"/>
<evidence type="ECO:0000256" key="1">
    <source>
        <dbReference type="SAM" id="MobiDB-lite"/>
    </source>
</evidence>
<protein>
    <submittedName>
        <fullName evidence="2">Uncharacterized protein</fullName>
    </submittedName>
</protein>
<proteinExistence type="predicted"/>
<evidence type="ECO:0000313" key="3">
    <source>
        <dbReference type="Proteomes" id="UP000008237"/>
    </source>
</evidence>
<accession>E2BQT8</accession>